<dbReference type="SUPFAM" id="SSF159006">
    <property type="entry name" value="YopX-like"/>
    <property type="match status" value="1"/>
</dbReference>
<protein>
    <submittedName>
        <fullName evidence="2">Phage uncharacterized protein TIGR01671</fullName>
    </submittedName>
</protein>
<reference evidence="3" key="1">
    <citation type="submission" date="2016-12" db="EMBL/GenBank/DDBJ databases">
        <authorList>
            <person name="Varghese N."/>
            <person name="Submissions S."/>
        </authorList>
    </citation>
    <scope>NUCLEOTIDE SEQUENCE [LARGE SCALE GENOMIC DNA]</scope>
    <source>
        <strain evidence="3">DSM 11544</strain>
    </source>
</reference>
<dbReference type="RefSeq" id="WP_018213638.1">
    <property type="nucleotide sequence ID" value="NZ_FRDN01000017.1"/>
</dbReference>
<dbReference type="AlphaFoldDB" id="A0A1M7UU18"/>
<evidence type="ECO:0000313" key="3">
    <source>
        <dbReference type="Proteomes" id="UP000184010"/>
    </source>
</evidence>
<sequence length="130" mass="14996">MDREIKFRGKTLDSGEWAYGYLTKMWGSYHIIDANDENLAYQVIPETIGQFPEVLDKNSKEIYEGDIVETRNGERFVIEFLTGSFFLMDKNGKGFELWHQCNFSGGVYTGRTWCGIIGNIYENMDLLAPE</sequence>
<name>A0A1M7UU18_9FIRM</name>
<keyword evidence="3" id="KW-1185">Reference proteome</keyword>
<organism evidence="2 3">
    <name type="scientific">Desulfitobacterium chlororespirans DSM 11544</name>
    <dbReference type="NCBI Taxonomy" id="1121395"/>
    <lineage>
        <taxon>Bacteria</taxon>
        <taxon>Bacillati</taxon>
        <taxon>Bacillota</taxon>
        <taxon>Clostridia</taxon>
        <taxon>Eubacteriales</taxon>
        <taxon>Desulfitobacteriaceae</taxon>
        <taxon>Desulfitobacterium</taxon>
    </lineage>
</organism>
<dbReference type="InterPro" id="IPR019096">
    <property type="entry name" value="YopX_protein"/>
</dbReference>
<dbReference type="InterPro" id="IPR023385">
    <property type="entry name" value="YopX-like_C"/>
</dbReference>
<dbReference type="STRING" id="1121395.SAMN02745215_04644"/>
<feature type="domain" description="YopX protein" evidence="1">
    <location>
        <begin position="6"/>
        <end position="127"/>
    </location>
</feature>
<dbReference type="Pfam" id="PF09643">
    <property type="entry name" value="YopX"/>
    <property type="match status" value="1"/>
</dbReference>
<dbReference type="Proteomes" id="UP000184010">
    <property type="component" value="Unassembled WGS sequence"/>
</dbReference>
<evidence type="ECO:0000259" key="1">
    <source>
        <dbReference type="Pfam" id="PF09643"/>
    </source>
</evidence>
<gene>
    <name evidence="2" type="ORF">SAMN02745215_04644</name>
</gene>
<accession>A0A1M7UU18</accession>
<proteinExistence type="predicted"/>
<dbReference type="Gene3D" id="2.30.30.290">
    <property type="entry name" value="YopX-like domains"/>
    <property type="match status" value="1"/>
</dbReference>
<evidence type="ECO:0000313" key="2">
    <source>
        <dbReference type="EMBL" id="SHN86482.1"/>
    </source>
</evidence>
<dbReference type="EMBL" id="FRDN01000017">
    <property type="protein sequence ID" value="SHN86482.1"/>
    <property type="molecule type" value="Genomic_DNA"/>
</dbReference>